<evidence type="ECO:0000259" key="2">
    <source>
        <dbReference type="Pfam" id="PF13556"/>
    </source>
</evidence>
<evidence type="ECO:0000259" key="3">
    <source>
        <dbReference type="Pfam" id="PF17853"/>
    </source>
</evidence>
<evidence type="ECO:0000313" key="4">
    <source>
        <dbReference type="EMBL" id="MCH6171548.1"/>
    </source>
</evidence>
<dbReference type="Gene3D" id="1.10.10.2840">
    <property type="entry name" value="PucR C-terminal helix-turn-helix domain"/>
    <property type="match status" value="1"/>
</dbReference>
<protein>
    <submittedName>
        <fullName evidence="4">Helix-turn-helix domain-containing protein</fullName>
    </submittedName>
</protein>
<organism evidence="4 5">
    <name type="scientific">Pseudonocardia alaniniphila</name>
    <dbReference type="NCBI Taxonomy" id="75291"/>
    <lineage>
        <taxon>Bacteria</taxon>
        <taxon>Bacillati</taxon>
        <taxon>Actinomycetota</taxon>
        <taxon>Actinomycetes</taxon>
        <taxon>Pseudonocardiales</taxon>
        <taxon>Pseudonocardiaceae</taxon>
        <taxon>Pseudonocardia</taxon>
    </lineage>
</organism>
<dbReference type="InterPro" id="IPR051448">
    <property type="entry name" value="CdaR-like_regulators"/>
</dbReference>
<evidence type="ECO:0000256" key="1">
    <source>
        <dbReference type="ARBA" id="ARBA00006754"/>
    </source>
</evidence>
<dbReference type="EMBL" id="JAKXMK010000045">
    <property type="protein sequence ID" value="MCH6171548.1"/>
    <property type="molecule type" value="Genomic_DNA"/>
</dbReference>
<dbReference type="PANTHER" id="PTHR33744">
    <property type="entry name" value="CARBOHYDRATE DIACID REGULATOR"/>
    <property type="match status" value="1"/>
</dbReference>
<proteinExistence type="inferred from homology"/>
<dbReference type="PANTHER" id="PTHR33744:SF1">
    <property type="entry name" value="DNA-BINDING TRANSCRIPTIONAL ACTIVATOR ADER"/>
    <property type="match status" value="1"/>
</dbReference>
<dbReference type="InterPro" id="IPR025736">
    <property type="entry name" value="PucR_C-HTH_dom"/>
</dbReference>
<name>A0ABS9TT72_9PSEU</name>
<feature type="domain" description="PucR C-terminal helix-turn-helix" evidence="2">
    <location>
        <begin position="470"/>
        <end position="525"/>
    </location>
</feature>
<accession>A0ABS9TT72</accession>
<dbReference type="Proteomes" id="UP001299970">
    <property type="component" value="Unassembled WGS sequence"/>
</dbReference>
<gene>
    <name evidence="4" type="ORF">MMF94_38150</name>
</gene>
<dbReference type="RefSeq" id="WP_241042354.1">
    <property type="nucleotide sequence ID" value="NZ_BAAAJF010000006.1"/>
</dbReference>
<dbReference type="Pfam" id="PF13556">
    <property type="entry name" value="HTH_30"/>
    <property type="match status" value="1"/>
</dbReference>
<evidence type="ECO:0000313" key="5">
    <source>
        <dbReference type="Proteomes" id="UP001299970"/>
    </source>
</evidence>
<reference evidence="4 5" key="1">
    <citation type="submission" date="2022-03" db="EMBL/GenBank/DDBJ databases">
        <title>Pseudonocardia alaer sp. nov., a novel actinomycete isolated from reed forest soil.</title>
        <authorList>
            <person name="Wang L."/>
        </authorList>
    </citation>
    <scope>NUCLEOTIDE SEQUENCE [LARGE SCALE GENOMIC DNA]</scope>
    <source>
        <strain evidence="4 5">Y-16303</strain>
    </source>
</reference>
<sequence>MTGTVRHPPPRRSATAPLELAELLRVEPLASADAVHVPDPGRLVHQVVLAETFERLGRTGPHALVVLHAEAATGGWSLAAGLHATWERNAAAVVVPRPAMSASSVILAQRLGIALLVIDADPVDTSLALAGQVSAPEAARALRVALCAERLADQTSIRGVLGVLNTELAPAPVALIVGSSVAAGRAAALHERPDHRQVRIEVNGAGGRPWAELVASVPSATRAAAGHVESLLGLARLPLLAAWAQARLQTSTQAVQERAAFQMLRRLAGDPDSEAVPRSRVGSPDVAAPSWAGDLGWRVTGTNRAVWIGAAHGADTEPAPELTELVRSAWQRERPDWPIIADADGWVSWQNISAEAPTGDDPDRDHVDDTDTDDAAAMRKVIGAVGRVARRHGLVLGIGGAHAGIPGLMHSVEEARLAAHVARDGGPGTVQWFDEVGARATLAWLPRGQIAGVAELSLPDLMAARDRVSLVDTVLTVLDCGGSLSQASTRLGVHRNTVLARVARARELGLVVDDPDRRLAMHVLCYALATLWKTPARTMDT</sequence>
<dbReference type="Pfam" id="PF17853">
    <property type="entry name" value="GGDEF_2"/>
    <property type="match status" value="1"/>
</dbReference>
<comment type="similarity">
    <text evidence="1">Belongs to the CdaR family.</text>
</comment>
<comment type="caution">
    <text evidence="4">The sequence shown here is derived from an EMBL/GenBank/DDBJ whole genome shotgun (WGS) entry which is preliminary data.</text>
</comment>
<dbReference type="InterPro" id="IPR041522">
    <property type="entry name" value="CdaR_GGDEF"/>
</dbReference>
<feature type="domain" description="CdaR GGDEF-like" evidence="3">
    <location>
        <begin position="283"/>
        <end position="421"/>
    </location>
</feature>
<keyword evidence="5" id="KW-1185">Reference proteome</keyword>
<dbReference type="InterPro" id="IPR042070">
    <property type="entry name" value="PucR_C-HTH_sf"/>
</dbReference>